<sequence length="96" mass="10859">MLVVVTTDEHDNLFEGFSLRYYAIPGTADGKTNSFCEWLLTADEGEIIEVEVMTSDMESDCSDVVLVFDGEYRPGMQDRIHTRTYTHEERGGKVST</sequence>
<reference evidence="1 2" key="1">
    <citation type="submission" date="2018-04" db="EMBL/GenBank/DDBJ databases">
        <title>The genome of golden apple snail Pomacea canaliculata provides insight into stress tolerance and invasive adaptation.</title>
        <authorList>
            <person name="Liu C."/>
            <person name="Liu B."/>
            <person name="Ren Y."/>
            <person name="Zhang Y."/>
            <person name="Wang H."/>
            <person name="Li S."/>
            <person name="Jiang F."/>
            <person name="Yin L."/>
            <person name="Zhang G."/>
            <person name="Qian W."/>
            <person name="Fan W."/>
        </authorList>
    </citation>
    <scope>NUCLEOTIDE SEQUENCE [LARGE SCALE GENOMIC DNA]</scope>
    <source>
        <strain evidence="1">SZHN2017</strain>
        <tissue evidence="1">Muscle</tissue>
    </source>
</reference>
<dbReference type="SUPFAM" id="SSF49854">
    <property type="entry name" value="Spermadhesin, CUB domain"/>
    <property type="match status" value="1"/>
</dbReference>
<evidence type="ECO:0008006" key="3">
    <source>
        <dbReference type="Google" id="ProtNLM"/>
    </source>
</evidence>
<protein>
    <recommendedName>
        <fullName evidence="3">CUB domain-containing protein</fullName>
    </recommendedName>
</protein>
<gene>
    <name evidence="1" type="ORF">C0Q70_12213</name>
</gene>
<organism evidence="1 2">
    <name type="scientific">Pomacea canaliculata</name>
    <name type="common">Golden apple snail</name>
    <dbReference type="NCBI Taxonomy" id="400727"/>
    <lineage>
        <taxon>Eukaryota</taxon>
        <taxon>Metazoa</taxon>
        <taxon>Spiralia</taxon>
        <taxon>Lophotrochozoa</taxon>
        <taxon>Mollusca</taxon>
        <taxon>Gastropoda</taxon>
        <taxon>Caenogastropoda</taxon>
        <taxon>Architaenioglossa</taxon>
        <taxon>Ampullarioidea</taxon>
        <taxon>Ampullariidae</taxon>
        <taxon>Pomacea</taxon>
    </lineage>
</organism>
<comment type="caution">
    <text evidence="1">The sequence shown here is derived from an EMBL/GenBank/DDBJ whole genome shotgun (WGS) entry which is preliminary data.</text>
</comment>
<accession>A0A2T7P0X6</accession>
<evidence type="ECO:0000313" key="2">
    <source>
        <dbReference type="Proteomes" id="UP000245119"/>
    </source>
</evidence>
<dbReference type="InterPro" id="IPR035914">
    <property type="entry name" value="Sperma_CUB_dom_sf"/>
</dbReference>
<keyword evidence="2" id="KW-1185">Reference proteome</keyword>
<dbReference type="Proteomes" id="UP000245119">
    <property type="component" value="Linkage Group LG7"/>
</dbReference>
<proteinExistence type="predicted"/>
<dbReference type="EMBL" id="PZQS01000007">
    <property type="protein sequence ID" value="PVD27063.1"/>
    <property type="molecule type" value="Genomic_DNA"/>
</dbReference>
<dbReference type="AlphaFoldDB" id="A0A2T7P0X6"/>
<name>A0A2T7P0X6_POMCA</name>
<evidence type="ECO:0000313" key="1">
    <source>
        <dbReference type="EMBL" id="PVD27063.1"/>
    </source>
</evidence>